<organism evidence="2 3">
    <name type="scientific">Drechslerella stenobrocha 248</name>
    <dbReference type="NCBI Taxonomy" id="1043628"/>
    <lineage>
        <taxon>Eukaryota</taxon>
        <taxon>Fungi</taxon>
        <taxon>Dikarya</taxon>
        <taxon>Ascomycota</taxon>
        <taxon>Pezizomycotina</taxon>
        <taxon>Orbiliomycetes</taxon>
        <taxon>Orbiliales</taxon>
        <taxon>Orbiliaceae</taxon>
        <taxon>Drechslerella</taxon>
    </lineage>
</organism>
<keyword evidence="3" id="KW-1185">Reference proteome</keyword>
<feature type="region of interest" description="Disordered" evidence="1">
    <location>
        <begin position="64"/>
        <end position="139"/>
    </location>
</feature>
<name>W7ICA3_9PEZI</name>
<proteinExistence type="predicted"/>
<evidence type="ECO:0000313" key="2">
    <source>
        <dbReference type="EMBL" id="EWC46730.1"/>
    </source>
</evidence>
<accession>W7ICA3</accession>
<protein>
    <submittedName>
        <fullName evidence="2">Uncharacterized protein</fullName>
    </submittedName>
</protein>
<evidence type="ECO:0000313" key="3">
    <source>
        <dbReference type="Proteomes" id="UP000024837"/>
    </source>
</evidence>
<dbReference type="HOGENOM" id="CLU_1845057_0_0_1"/>
<dbReference type="Proteomes" id="UP000024837">
    <property type="component" value="Unassembled WGS sequence"/>
</dbReference>
<dbReference type="AlphaFoldDB" id="W7ICA3"/>
<evidence type="ECO:0000256" key="1">
    <source>
        <dbReference type="SAM" id="MobiDB-lite"/>
    </source>
</evidence>
<reference evidence="2 3" key="1">
    <citation type="submission" date="2013-05" db="EMBL/GenBank/DDBJ databases">
        <title>Drechslerella stenobrocha genome reveals carnivorous origination and mechanical trapping mechanism of predatory fungi.</title>
        <authorList>
            <person name="Liu X."/>
            <person name="Zhang W."/>
            <person name="Liu K."/>
        </authorList>
    </citation>
    <scope>NUCLEOTIDE SEQUENCE [LARGE SCALE GENOMIC DNA]</scope>
    <source>
        <strain evidence="2 3">248</strain>
    </source>
</reference>
<sequence>MAMFSGAVKASVARTSVYLATAAGVVGMVSNSQYKTLKSLFDNTPGGLGPPLAVSPFEHAASSAPVVTRASHRQTKFIATSEHGPHNSRRTRPRSTAPYSHSHVGRGRSQPKPPHHRSRRGQPTGESSRHSVFPRHGVL</sequence>
<dbReference type="EMBL" id="KI966415">
    <property type="protein sequence ID" value="EWC46730.1"/>
    <property type="molecule type" value="Genomic_DNA"/>
</dbReference>
<gene>
    <name evidence="2" type="ORF">DRE_03975</name>
</gene>